<dbReference type="EMBL" id="MPDP01000160">
    <property type="protein sequence ID" value="KAK1474456.1"/>
    <property type="molecule type" value="Genomic_DNA"/>
</dbReference>
<sequence>MSLEREPLCRWRRLVRGRRTHSSRCRLISPTIECSLFSLHRCFSVRPWSCNRCLNSLLLSGHVTGCSMAGLGWCSPLRPYSPSPLTHTFAALRNPTFLSYTGTHTQTHTQLTRHISHQLPPALGSHTANLQVCNRVSRSGPT</sequence>
<comment type="caution">
    <text evidence="1">The sequence shown here is derived from an EMBL/GenBank/DDBJ whole genome shotgun (WGS) entry which is preliminary data.</text>
</comment>
<dbReference type="Proteomes" id="UP001239213">
    <property type="component" value="Unassembled WGS sequence"/>
</dbReference>
<reference evidence="1" key="1">
    <citation type="submission" date="2016-11" db="EMBL/GenBank/DDBJ databases">
        <title>The genome sequence of Colletotrichum cuscutae.</title>
        <authorList>
            <person name="Baroncelli R."/>
        </authorList>
    </citation>
    <scope>NUCLEOTIDE SEQUENCE</scope>
    <source>
        <strain evidence="1">IMI 304802</strain>
    </source>
</reference>
<name>A0AAI9V763_9PEZI</name>
<organism evidence="1 2">
    <name type="scientific">Colletotrichum cuscutae</name>
    <dbReference type="NCBI Taxonomy" id="1209917"/>
    <lineage>
        <taxon>Eukaryota</taxon>
        <taxon>Fungi</taxon>
        <taxon>Dikarya</taxon>
        <taxon>Ascomycota</taxon>
        <taxon>Pezizomycotina</taxon>
        <taxon>Sordariomycetes</taxon>
        <taxon>Hypocreomycetidae</taxon>
        <taxon>Glomerellales</taxon>
        <taxon>Glomerellaceae</taxon>
        <taxon>Colletotrichum</taxon>
        <taxon>Colletotrichum acutatum species complex</taxon>
    </lineage>
</organism>
<protein>
    <submittedName>
        <fullName evidence="1">Uncharacterized protein</fullName>
    </submittedName>
</protein>
<gene>
    <name evidence="1" type="ORF">CCUS01_17045</name>
</gene>
<keyword evidence="2" id="KW-1185">Reference proteome</keyword>
<dbReference type="AlphaFoldDB" id="A0AAI9V763"/>
<accession>A0AAI9V763</accession>
<evidence type="ECO:0000313" key="1">
    <source>
        <dbReference type="EMBL" id="KAK1474456.1"/>
    </source>
</evidence>
<evidence type="ECO:0000313" key="2">
    <source>
        <dbReference type="Proteomes" id="UP001239213"/>
    </source>
</evidence>
<proteinExistence type="predicted"/>